<evidence type="ECO:0000256" key="4">
    <source>
        <dbReference type="ARBA" id="ARBA00023228"/>
    </source>
</evidence>
<name>A0A200QG35_MACCD</name>
<sequence length="260" mass="28478">MDGFSTVDGFMDVNEGVVDMLKYLANEPSVGLYYVQQHTQNAVPNLLHLNDKVVDRSHETTLHTEDLEDSIIMVRSMKQCGLSIADEMVKEINKSLMIMSTSQPRRGLIRNPSSGFETSKSSSWGPVAFGYGAVGTQQDGDGSASYFSSVLKSAKQRAAGIRWPQLDPNQSSGIIGQKLRFPNPPLSEVAAASTVSTLPVNEAEELPLSSQIVDEQHDGCSPTHELSSVSENYEEFKADREAKLKEWLEEHESLNGGEGK</sequence>
<feature type="region of interest" description="Disordered" evidence="5">
    <location>
        <begin position="215"/>
        <end position="237"/>
    </location>
</feature>
<dbReference type="EMBL" id="MVGT01002085">
    <property type="protein sequence ID" value="OVA09406.1"/>
    <property type="molecule type" value="Genomic_DNA"/>
</dbReference>
<accession>A0A200QG35</accession>
<dbReference type="PANTHER" id="PTHR21146:SF0">
    <property type="entry name" value="BLOC-1-RELATED COMPLEX SUBUNIT 8"/>
    <property type="match status" value="1"/>
</dbReference>
<evidence type="ECO:0000313" key="7">
    <source>
        <dbReference type="Proteomes" id="UP000195402"/>
    </source>
</evidence>
<dbReference type="PANTHER" id="PTHR21146">
    <property type="entry name" value="MEF2B PROTEIN"/>
    <property type="match status" value="1"/>
</dbReference>
<gene>
    <name evidence="6" type="ORF">BVC80_8743g11</name>
</gene>
<comment type="subcellular location">
    <subcellularLocation>
        <location evidence="1">Lysosome membrane</location>
    </subcellularLocation>
</comment>
<comment type="similarity">
    <text evidence="2">Belongs to the BORCS8 family.</text>
</comment>
<dbReference type="Proteomes" id="UP000195402">
    <property type="component" value="Unassembled WGS sequence"/>
</dbReference>
<dbReference type="InterPro" id="IPR019320">
    <property type="entry name" value="BORCS8"/>
</dbReference>
<keyword evidence="4" id="KW-0458">Lysosome</keyword>
<dbReference type="OMA" id="FICTEDM"/>
<dbReference type="OrthoDB" id="19830at2759"/>
<comment type="caution">
    <text evidence="6">The sequence shown here is derived from an EMBL/GenBank/DDBJ whole genome shotgun (WGS) entry which is preliminary data.</text>
</comment>
<evidence type="ECO:0000256" key="1">
    <source>
        <dbReference type="ARBA" id="ARBA00004656"/>
    </source>
</evidence>
<evidence type="ECO:0000313" key="6">
    <source>
        <dbReference type="EMBL" id="OVA09406.1"/>
    </source>
</evidence>
<evidence type="ECO:0000256" key="2">
    <source>
        <dbReference type="ARBA" id="ARBA00010463"/>
    </source>
</evidence>
<dbReference type="Pfam" id="PF10167">
    <property type="entry name" value="BORCS8"/>
    <property type="match status" value="1"/>
</dbReference>
<dbReference type="AlphaFoldDB" id="A0A200QG35"/>
<organism evidence="6 7">
    <name type="scientific">Macleaya cordata</name>
    <name type="common">Five-seeded plume-poppy</name>
    <name type="synonym">Bocconia cordata</name>
    <dbReference type="NCBI Taxonomy" id="56857"/>
    <lineage>
        <taxon>Eukaryota</taxon>
        <taxon>Viridiplantae</taxon>
        <taxon>Streptophyta</taxon>
        <taxon>Embryophyta</taxon>
        <taxon>Tracheophyta</taxon>
        <taxon>Spermatophyta</taxon>
        <taxon>Magnoliopsida</taxon>
        <taxon>Ranunculales</taxon>
        <taxon>Papaveraceae</taxon>
        <taxon>Papaveroideae</taxon>
        <taxon>Macleaya</taxon>
    </lineage>
</organism>
<reference evidence="6 7" key="1">
    <citation type="journal article" date="2017" name="Mol. Plant">
        <title>The Genome of Medicinal Plant Macleaya cordata Provides New Insights into Benzylisoquinoline Alkaloids Metabolism.</title>
        <authorList>
            <person name="Liu X."/>
            <person name="Liu Y."/>
            <person name="Huang P."/>
            <person name="Ma Y."/>
            <person name="Qing Z."/>
            <person name="Tang Q."/>
            <person name="Cao H."/>
            <person name="Cheng P."/>
            <person name="Zheng Y."/>
            <person name="Yuan Z."/>
            <person name="Zhou Y."/>
            <person name="Liu J."/>
            <person name="Tang Z."/>
            <person name="Zhuo Y."/>
            <person name="Zhang Y."/>
            <person name="Yu L."/>
            <person name="Huang J."/>
            <person name="Yang P."/>
            <person name="Peng Q."/>
            <person name="Zhang J."/>
            <person name="Jiang W."/>
            <person name="Zhang Z."/>
            <person name="Lin K."/>
            <person name="Ro D.K."/>
            <person name="Chen X."/>
            <person name="Xiong X."/>
            <person name="Shang Y."/>
            <person name="Huang S."/>
            <person name="Zeng J."/>
        </authorList>
    </citation>
    <scope>NUCLEOTIDE SEQUENCE [LARGE SCALE GENOMIC DNA]</scope>
    <source>
        <strain evidence="7">cv. BLH2017</strain>
        <tissue evidence="6">Root</tissue>
    </source>
</reference>
<proteinExistence type="inferred from homology"/>
<keyword evidence="7" id="KW-1185">Reference proteome</keyword>
<evidence type="ECO:0000256" key="3">
    <source>
        <dbReference type="ARBA" id="ARBA00023136"/>
    </source>
</evidence>
<keyword evidence="3" id="KW-0472">Membrane</keyword>
<dbReference type="STRING" id="56857.A0A200QG35"/>
<evidence type="ECO:0000256" key="5">
    <source>
        <dbReference type="SAM" id="MobiDB-lite"/>
    </source>
</evidence>
<dbReference type="InParanoid" id="A0A200QG35"/>
<dbReference type="GO" id="GO:0005765">
    <property type="term" value="C:lysosomal membrane"/>
    <property type="evidence" value="ECO:0007669"/>
    <property type="project" value="UniProtKB-SubCell"/>
</dbReference>
<dbReference type="FunCoup" id="A0A200QG35">
    <property type="interactions" value="1103"/>
</dbReference>
<protein>
    <submittedName>
        <fullName evidence="6">Uncharacterized protein family UPF0402</fullName>
    </submittedName>
</protein>